<dbReference type="InterPro" id="IPR001460">
    <property type="entry name" value="PCN-bd_Tpept"/>
</dbReference>
<name>A0A6M1S849_9HYPH</name>
<dbReference type="GO" id="GO:0005886">
    <property type="term" value="C:plasma membrane"/>
    <property type="evidence" value="ECO:0007669"/>
    <property type="project" value="TreeGrafter"/>
</dbReference>
<evidence type="ECO:0000256" key="2">
    <source>
        <dbReference type="ARBA" id="ARBA00022645"/>
    </source>
</evidence>
<dbReference type="InterPro" id="IPR036138">
    <property type="entry name" value="PBP_dimer_sf"/>
</dbReference>
<dbReference type="PANTHER" id="PTHR30627:SF1">
    <property type="entry name" value="PEPTIDOGLYCAN D,D-TRANSPEPTIDASE FTSI"/>
    <property type="match status" value="1"/>
</dbReference>
<evidence type="ECO:0000259" key="5">
    <source>
        <dbReference type="Pfam" id="PF03717"/>
    </source>
</evidence>
<dbReference type="Gene3D" id="3.90.1310.10">
    <property type="entry name" value="Penicillin-binding protein 2a (Domain 2)"/>
    <property type="match status" value="1"/>
</dbReference>
<keyword evidence="2" id="KW-0645">Protease</keyword>
<comment type="caution">
    <text evidence="6">The sequence shown here is derived from an EMBL/GenBank/DDBJ whole genome shotgun (WGS) entry which is preliminary data.</text>
</comment>
<dbReference type="Pfam" id="PF00905">
    <property type="entry name" value="Transpeptidase"/>
    <property type="match status" value="1"/>
</dbReference>
<dbReference type="GO" id="GO:0008658">
    <property type="term" value="F:penicillin binding"/>
    <property type="evidence" value="ECO:0007669"/>
    <property type="project" value="InterPro"/>
</dbReference>
<gene>
    <name evidence="6" type="ORF">G6N76_23105</name>
</gene>
<dbReference type="RefSeq" id="WP_163906344.1">
    <property type="nucleotide sequence ID" value="NZ_CP048428.1"/>
</dbReference>
<protein>
    <submittedName>
        <fullName evidence="6">Penicillin-binding protein 2</fullName>
    </submittedName>
</protein>
<dbReference type="AlphaFoldDB" id="A0A6M1S849"/>
<dbReference type="SUPFAM" id="SSF56519">
    <property type="entry name" value="Penicillin binding protein dimerisation domain"/>
    <property type="match status" value="1"/>
</dbReference>
<dbReference type="InterPro" id="IPR050515">
    <property type="entry name" value="Beta-lactam/transpept"/>
</dbReference>
<feature type="domain" description="Penicillin-binding protein dimerisation" evidence="5">
    <location>
        <begin position="70"/>
        <end position="178"/>
    </location>
</feature>
<reference evidence="6 7" key="1">
    <citation type="submission" date="2020-02" db="EMBL/GenBank/DDBJ databases">
        <title>Genome sequence of the type strain CCBAU10050 of Rhizobium daejeonense.</title>
        <authorList>
            <person name="Gao J."/>
            <person name="Sun J."/>
        </authorList>
    </citation>
    <scope>NUCLEOTIDE SEQUENCE [LARGE SCALE GENOMIC DNA]</scope>
    <source>
        <strain evidence="6 7">CCBAU10050</strain>
    </source>
</reference>
<comment type="subcellular location">
    <subcellularLocation>
        <location evidence="1">Membrane</location>
    </subcellularLocation>
</comment>
<dbReference type="SUPFAM" id="SSF56601">
    <property type="entry name" value="beta-lactamase/transpeptidase-like"/>
    <property type="match status" value="1"/>
</dbReference>
<dbReference type="InterPro" id="IPR005311">
    <property type="entry name" value="PBP_dimer"/>
</dbReference>
<accession>A0A6M1S849</accession>
<evidence type="ECO:0000256" key="3">
    <source>
        <dbReference type="ARBA" id="ARBA00023136"/>
    </source>
</evidence>
<keyword evidence="7" id="KW-1185">Reference proteome</keyword>
<dbReference type="GO" id="GO:0071555">
    <property type="term" value="P:cell wall organization"/>
    <property type="evidence" value="ECO:0007669"/>
    <property type="project" value="TreeGrafter"/>
</dbReference>
<evidence type="ECO:0000313" key="6">
    <source>
        <dbReference type="EMBL" id="NGO66561.1"/>
    </source>
</evidence>
<proteinExistence type="predicted"/>
<dbReference type="Gene3D" id="3.30.450.330">
    <property type="match status" value="1"/>
</dbReference>
<evidence type="ECO:0000259" key="4">
    <source>
        <dbReference type="Pfam" id="PF00905"/>
    </source>
</evidence>
<feature type="domain" description="Penicillin-binding protein transpeptidase" evidence="4">
    <location>
        <begin position="243"/>
        <end position="526"/>
    </location>
</feature>
<keyword evidence="3" id="KW-0472">Membrane</keyword>
<dbReference type="EMBL" id="JAAKZH010000012">
    <property type="protein sequence ID" value="NGO66561.1"/>
    <property type="molecule type" value="Genomic_DNA"/>
</dbReference>
<dbReference type="Gene3D" id="3.40.710.10">
    <property type="entry name" value="DD-peptidase/beta-lactamase superfamily"/>
    <property type="match status" value="1"/>
</dbReference>
<sequence length="589" mass="64452">MTMRLYPSKTPLKPFRKRRRMTGRMYKGRFLIAFFILGLVYAAIFARLTYLGLQAPPPSVMSLMPPSYARPNIIDRNGVVLAMDIPAASIFAEPRRLLDVDETVEGLTSVFPELNASELYKRLDSDRGFVWIKRQVSVAQRDRVWNLGLPAVAYREETLRLYPNGNLAAHVLGSVNTDNIGIAGMEKWIDGQGLQELREVGLSPDSSALEPVALSVDLRAQFMLTEELKKAVEKFSAIAAAGLIMDVTNGEVIALASLPDFDPNSPADALKSDRINRINVGTYEMGSTFKAMTTAMALDSGVFNLSSVLDASQPLRFGRMAIRDYRGQNRPLNVPESFIHSSNIAMGRMALAVGTQRHQAFLKSLGQFERLTTELPENAQPILPARWGEITTATAAFGHGIAVTPLQAAMGIAALVNGGDLIRPTLMKGAALDPRIIRRNVVTPQTGEALRFLMRLNAEVGSAKKADVPGYFIGGKTGTSEKVVNGAYSSDRVLTAFMGVAPANKPRYLFLTILDEPKPLPETYGFRTSGWNAVPVTGTIMARVLPLLLGSPTWAPPNDPFPRTVAQNAWGSQYFSGIYEPSDFLVQNF</sequence>
<dbReference type="Proteomes" id="UP000477849">
    <property type="component" value="Unassembled WGS sequence"/>
</dbReference>
<keyword evidence="2" id="KW-0121">Carboxypeptidase</keyword>
<organism evidence="6 7">
    <name type="scientific">Rhizobium daejeonense</name>
    <dbReference type="NCBI Taxonomy" id="240521"/>
    <lineage>
        <taxon>Bacteria</taxon>
        <taxon>Pseudomonadati</taxon>
        <taxon>Pseudomonadota</taxon>
        <taxon>Alphaproteobacteria</taxon>
        <taxon>Hyphomicrobiales</taxon>
        <taxon>Rhizobiaceae</taxon>
        <taxon>Rhizobium/Agrobacterium group</taxon>
        <taxon>Rhizobium</taxon>
    </lineage>
</organism>
<dbReference type="GO" id="GO:0004180">
    <property type="term" value="F:carboxypeptidase activity"/>
    <property type="evidence" value="ECO:0007669"/>
    <property type="project" value="UniProtKB-KW"/>
</dbReference>
<dbReference type="PANTHER" id="PTHR30627">
    <property type="entry name" value="PEPTIDOGLYCAN D,D-TRANSPEPTIDASE"/>
    <property type="match status" value="1"/>
</dbReference>
<dbReference type="Pfam" id="PF03717">
    <property type="entry name" value="PBP_dimer"/>
    <property type="match status" value="1"/>
</dbReference>
<dbReference type="InterPro" id="IPR012338">
    <property type="entry name" value="Beta-lactam/transpept-like"/>
</dbReference>
<evidence type="ECO:0000256" key="1">
    <source>
        <dbReference type="ARBA" id="ARBA00004370"/>
    </source>
</evidence>
<evidence type="ECO:0000313" key="7">
    <source>
        <dbReference type="Proteomes" id="UP000477849"/>
    </source>
</evidence>
<keyword evidence="2" id="KW-0378">Hydrolase</keyword>